<comment type="caution">
    <text evidence="1">The sequence shown here is derived from an EMBL/GenBank/DDBJ whole genome shotgun (WGS) entry which is preliminary data.</text>
</comment>
<reference evidence="1" key="1">
    <citation type="submission" date="2023-06" db="EMBL/GenBank/DDBJ databases">
        <title>Genome-scale phylogeny and comparative genomics of the fungal order Sordariales.</title>
        <authorList>
            <consortium name="Lawrence Berkeley National Laboratory"/>
            <person name="Hensen N."/>
            <person name="Bonometti L."/>
            <person name="Westerberg I."/>
            <person name="Brannstrom I.O."/>
            <person name="Guillou S."/>
            <person name="Cros-Aarteil S."/>
            <person name="Calhoun S."/>
            <person name="Haridas S."/>
            <person name="Kuo A."/>
            <person name="Mondo S."/>
            <person name="Pangilinan J."/>
            <person name="Riley R."/>
            <person name="Labutti K."/>
            <person name="Andreopoulos B."/>
            <person name="Lipzen A."/>
            <person name="Chen C."/>
            <person name="Yanf M."/>
            <person name="Daum C."/>
            <person name="Ng V."/>
            <person name="Clum A."/>
            <person name="Steindorff A."/>
            <person name="Ohm R."/>
            <person name="Martin F."/>
            <person name="Silar P."/>
            <person name="Natvig D."/>
            <person name="Lalanne C."/>
            <person name="Gautier V."/>
            <person name="Ament-Velasquez S.L."/>
            <person name="Kruys A."/>
            <person name="Hutchinson M.I."/>
            <person name="Powell A.J."/>
            <person name="Barry K."/>
            <person name="Miller A.N."/>
            <person name="Grigoriev I.V."/>
            <person name="Debuchy R."/>
            <person name="Gladieux P."/>
            <person name="Thoren M.H."/>
            <person name="Johannesson H."/>
        </authorList>
    </citation>
    <scope>NUCLEOTIDE SEQUENCE</scope>
    <source>
        <strain evidence="1">CBS 540.89</strain>
    </source>
</reference>
<dbReference type="Proteomes" id="UP001172159">
    <property type="component" value="Unassembled WGS sequence"/>
</dbReference>
<organism evidence="1 2">
    <name type="scientific">Apiosordaria backusii</name>
    <dbReference type="NCBI Taxonomy" id="314023"/>
    <lineage>
        <taxon>Eukaryota</taxon>
        <taxon>Fungi</taxon>
        <taxon>Dikarya</taxon>
        <taxon>Ascomycota</taxon>
        <taxon>Pezizomycotina</taxon>
        <taxon>Sordariomycetes</taxon>
        <taxon>Sordariomycetidae</taxon>
        <taxon>Sordariales</taxon>
        <taxon>Lasiosphaeriaceae</taxon>
        <taxon>Apiosordaria</taxon>
    </lineage>
</organism>
<accession>A0AA39ZRV4</accession>
<proteinExistence type="predicted"/>
<evidence type="ECO:0000313" key="2">
    <source>
        <dbReference type="Proteomes" id="UP001172159"/>
    </source>
</evidence>
<name>A0AA39ZRV4_9PEZI</name>
<gene>
    <name evidence="1" type="ORF">B0T21DRAFT_378622</name>
</gene>
<protein>
    <submittedName>
        <fullName evidence="1">Uncharacterized protein</fullName>
    </submittedName>
</protein>
<evidence type="ECO:0000313" key="1">
    <source>
        <dbReference type="EMBL" id="KAK0702446.1"/>
    </source>
</evidence>
<sequence length="85" mass="8801">MVARGLSTLDELEMAERDETVTAASFDWSSLVLDPASLVDSGQYPPDTDLAGLPLPAPLDLAVPGSSGGTAGVRFCFPRPLSPPS</sequence>
<dbReference type="EMBL" id="JAUKTV010000026">
    <property type="protein sequence ID" value="KAK0702446.1"/>
    <property type="molecule type" value="Genomic_DNA"/>
</dbReference>
<keyword evidence="2" id="KW-1185">Reference proteome</keyword>
<dbReference type="AlphaFoldDB" id="A0AA39ZRV4"/>